<proteinExistence type="predicted"/>
<evidence type="ECO:0000313" key="1">
    <source>
        <dbReference type="EnsemblMetazoa" id="ENSAATROPP000676"/>
    </source>
</evidence>
<accession>A0AAG5CPH9</accession>
<reference evidence="1" key="1">
    <citation type="submission" date="2024-04" db="UniProtKB">
        <authorList>
            <consortium name="EnsemblMetazoa"/>
        </authorList>
    </citation>
    <scope>IDENTIFICATION</scope>
    <source>
        <strain evidence="1">EBRO</strain>
    </source>
</reference>
<protein>
    <submittedName>
        <fullName evidence="1">Uncharacterized protein</fullName>
    </submittedName>
</protein>
<organism evidence="1 2">
    <name type="scientific">Anopheles atroparvus</name>
    <name type="common">European mosquito</name>
    <dbReference type="NCBI Taxonomy" id="41427"/>
    <lineage>
        <taxon>Eukaryota</taxon>
        <taxon>Metazoa</taxon>
        <taxon>Ecdysozoa</taxon>
        <taxon>Arthropoda</taxon>
        <taxon>Hexapoda</taxon>
        <taxon>Insecta</taxon>
        <taxon>Pterygota</taxon>
        <taxon>Neoptera</taxon>
        <taxon>Endopterygota</taxon>
        <taxon>Diptera</taxon>
        <taxon>Nematocera</taxon>
        <taxon>Culicoidea</taxon>
        <taxon>Culicidae</taxon>
        <taxon>Anophelinae</taxon>
        <taxon>Anopheles</taxon>
    </lineage>
</organism>
<dbReference type="AlphaFoldDB" id="A0AAG5CPH9"/>
<keyword evidence="2" id="KW-1185">Reference proteome</keyword>
<dbReference type="Proteomes" id="UP000075880">
    <property type="component" value="Unassembled WGS sequence"/>
</dbReference>
<dbReference type="EnsemblMetazoa" id="ENSAATROPT000711">
    <property type="protein sequence ID" value="ENSAATROPP000676"/>
    <property type="gene ID" value="ENSAATROPG000579"/>
</dbReference>
<sequence>RRGSTHGGAFEWRKIKINPNRTPIGSWTLFLSADCRLLNTNKKKRDSGRARARTHNWRRNIINFGSSLRFLVCSWAARCGSDAKSVRASHSSTTTHTALE</sequence>
<evidence type="ECO:0000313" key="2">
    <source>
        <dbReference type="Proteomes" id="UP000075880"/>
    </source>
</evidence>
<name>A0AAG5CPH9_ANOAO</name>